<evidence type="ECO:0000313" key="2">
    <source>
        <dbReference type="Proteomes" id="UP000798662"/>
    </source>
</evidence>
<name>A0ACC3BI21_PYRYE</name>
<gene>
    <name evidence="1" type="ORF">I4F81_000141</name>
</gene>
<evidence type="ECO:0000313" key="1">
    <source>
        <dbReference type="EMBL" id="KAK1857524.1"/>
    </source>
</evidence>
<accession>A0ACC3BI21</accession>
<organism evidence="1 2">
    <name type="scientific">Pyropia yezoensis</name>
    <name type="common">Susabi-nori</name>
    <name type="synonym">Porphyra yezoensis</name>
    <dbReference type="NCBI Taxonomy" id="2788"/>
    <lineage>
        <taxon>Eukaryota</taxon>
        <taxon>Rhodophyta</taxon>
        <taxon>Bangiophyceae</taxon>
        <taxon>Bangiales</taxon>
        <taxon>Bangiaceae</taxon>
        <taxon>Pyropia</taxon>
    </lineage>
</organism>
<keyword evidence="2" id="KW-1185">Reference proteome</keyword>
<proteinExistence type="predicted"/>
<comment type="caution">
    <text evidence="1">The sequence shown here is derived from an EMBL/GenBank/DDBJ whole genome shotgun (WGS) entry which is preliminary data.</text>
</comment>
<reference evidence="1" key="1">
    <citation type="submission" date="2019-11" db="EMBL/GenBank/DDBJ databases">
        <title>Nori genome reveals adaptations in red seaweeds to the harsh intertidal environment.</title>
        <authorList>
            <person name="Wang D."/>
            <person name="Mao Y."/>
        </authorList>
    </citation>
    <scope>NUCLEOTIDE SEQUENCE</scope>
    <source>
        <tissue evidence="1">Gametophyte</tissue>
    </source>
</reference>
<sequence>MGLAGRSGTSLTTAPPFTLPNPATGESVSLDTVRGTAATVVLFICEHCPYVVAVRGAIQALAADYAARGVSVVLISSNDVADYPADGPDAIAAAKSRYYPAVAAYLYDESQAVAKSYGAVCTPDCFIFDANLAAVYRGRIDASSPGNSIKPDGGYLRAALDALLDARALPDAVPSLGCSIKWKE</sequence>
<dbReference type="Proteomes" id="UP000798662">
    <property type="component" value="Chromosome 1"/>
</dbReference>
<dbReference type="EMBL" id="CM020618">
    <property type="protein sequence ID" value="KAK1857524.1"/>
    <property type="molecule type" value="Genomic_DNA"/>
</dbReference>
<protein>
    <submittedName>
        <fullName evidence="1">Uncharacterized protein</fullName>
    </submittedName>
</protein>